<feature type="chain" id="PRO_5007825164" description="Adhesin" evidence="1">
    <location>
        <begin position="21"/>
        <end position="141"/>
    </location>
</feature>
<accession>A0A161QF02</accession>
<feature type="signal peptide" evidence="1">
    <location>
        <begin position="1"/>
        <end position="20"/>
    </location>
</feature>
<dbReference type="Proteomes" id="UP000075799">
    <property type="component" value="Unassembled WGS sequence"/>
</dbReference>
<evidence type="ECO:0000313" key="2">
    <source>
        <dbReference type="EMBL" id="KYG62887.1"/>
    </source>
</evidence>
<evidence type="ECO:0000256" key="1">
    <source>
        <dbReference type="SAM" id="SignalP"/>
    </source>
</evidence>
<reference evidence="2 3" key="1">
    <citation type="submission" date="2016-03" db="EMBL/GenBank/DDBJ databases">
        <authorList>
            <person name="Ploux O."/>
        </authorList>
    </citation>
    <scope>NUCLEOTIDE SEQUENCE [LARGE SCALE GENOMIC DNA]</scope>
    <source>
        <strain evidence="2 3">EC13</strain>
    </source>
</reference>
<name>A0A161QF02_BDEBC</name>
<comment type="caution">
    <text evidence="2">The sequence shown here is derived from an EMBL/GenBank/DDBJ whole genome shotgun (WGS) entry which is preliminary data.</text>
</comment>
<evidence type="ECO:0008006" key="4">
    <source>
        <dbReference type="Google" id="ProtNLM"/>
    </source>
</evidence>
<proteinExistence type="predicted"/>
<keyword evidence="1" id="KW-0732">Signal</keyword>
<dbReference type="RefSeq" id="WP_063209329.1">
    <property type="nucleotide sequence ID" value="NZ_LUKD01000008.1"/>
</dbReference>
<dbReference type="AlphaFoldDB" id="A0A161QF02"/>
<organism evidence="2 3">
    <name type="scientific">Bdellovibrio bacteriovorus</name>
    <dbReference type="NCBI Taxonomy" id="959"/>
    <lineage>
        <taxon>Bacteria</taxon>
        <taxon>Pseudomonadati</taxon>
        <taxon>Bdellovibrionota</taxon>
        <taxon>Bdellovibrionia</taxon>
        <taxon>Bdellovibrionales</taxon>
        <taxon>Pseudobdellovibrionaceae</taxon>
        <taxon>Bdellovibrio</taxon>
    </lineage>
</organism>
<evidence type="ECO:0000313" key="3">
    <source>
        <dbReference type="Proteomes" id="UP000075799"/>
    </source>
</evidence>
<protein>
    <recommendedName>
        <fullName evidence="4">Adhesin</fullName>
    </recommendedName>
</protein>
<dbReference type="EMBL" id="LUKD01000008">
    <property type="protein sequence ID" value="KYG62887.1"/>
    <property type="molecule type" value="Genomic_DNA"/>
</dbReference>
<gene>
    <name evidence="2" type="ORF">AZI87_16605</name>
</gene>
<sequence length="141" mass="15481">MKNLISTFVIIMATSSSAFAGTMSFTKDFIASTTLSLDNEPGKRITIQPYETFSSTGYGRDGISAFPTFRLVFTHPGIDYSSGYKNIEPEQLNIYWEGQCENGAKVFKGEMVSYEVLRVVMHNNSGKVSIHGVGQVVGDCN</sequence>